<evidence type="ECO:0000313" key="15">
    <source>
        <dbReference type="EMBL" id="CAH1211691.1"/>
    </source>
</evidence>
<feature type="transmembrane region" description="Helical" evidence="13">
    <location>
        <begin position="119"/>
        <end position="139"/>
    </location>
</feature>
<evidence type="ECO:0000256" key="12">
    <source>
        <dbReference type="ARBA" id="ARBA00023136"/>
    </source>
</evidence>
<feature type="transmembrane region" description="Helical" evidence="13">
    <location>
        <begin position="237"/>
        <end position="255"/>
    </location>
</feature>
<evidence type="ECO:0000256" key="1">
    <source>
        <dbReference type="ARBA" id="ARBA00004651"/>
    </source>
</evidence>
<sequence length="281" mass="30361">MVEQAAAAAIVILSGVFHATWNMLAKNSLNKNVFLWYSQLVAILIFLPWAIMDLQTASFVWESVLLLAASAVIHGIYMLLLAQAYIVGDLSQVYPIMRGTSPLLVPLVAVTVLAEPLPIGGWIGILIIVAGIFMISNGFHFRSQGLAAVYAFAVGISITMYTVIDKLALEFVQPALLNLITNIGNLAVLSFVVMRGNDMSQEWRKNKRAIIVAGVLAPSGYLLFLFALSLAPLGVLAPMREIGTVFATLFAVVLLKEKQGARRIWSSIVITAGIICLGLFG</sequence>
<evidence type="ECO:0000256" key="6">
    <source>
        <dbReference type="ARBA" id="ARBA00022519"/>
    </source>
</evidence>
<dbReference type="InterPro" id="IPR000620">
    <property type="entry name" value="EamA_dom"/>
</dbReference>
<keyword evidence="6" id="KW-0997">Cell inner membrane</keyword>
<feature type="transmembrane region" description="Helical" evidence="13">
    <location>
        <begin position="146"/>
        <end position="164"/>
    </location>
</feature>
<evidence type="ECO:0000256" key="9">
    <source>
        <dbReference type="ARBA" id="ARBA00022985"/>
    </source>
</evidence>
<comment type="similarity">
    <text evidence="2">Belongs to the EamA transporter family.</text>
</comment>
<name>A0ABM9CFW9_9BACL</name>
<feature type="transmembrane region" description="Helical" evidence="13">
    <location>
        <begin position="93"/>
        <end position="113"/>
    </location>
</feature>
<dbReference type="SUPFAM" id="SSF103481">
    <property type="entry name" value="Multidrug resistance efflux transporter EmrE"/>
    <property type="match status" value="2"/>
</dbReference>
<dbReference type="InterPro" id="IPR000390">
    <property type="entry name" value="Small_drug/metabolite_transptr"/>
</dbReference>
<keyword evidence="8 13" id="KW-0812">Transmembrane</keyword>
<keyword evidence="7" id="KW-0441">Lipid A biosynthesis</keyword>
<feature type="domain" description="EamA" evidence="14">
    <location>
        <begin position="8"/>
        <end position="136"/>
    </location>
</feature>
<dbReference type="PANTHER" id="PTHR30561:SF1">
    <property type="entry name" value="MULTIDRUG TRANSPORTER EMRE"/>
    <property type="match status" value="1"/>
</dbReference>
<evidence type="ECO:0000256" key="2">
    <source>
        <dbReference type="ARBA" id="ARBA00007362"/>
    </source>
</evidence>
<evidence type="ECO:0000313" key="16">
    <source>
        <dbReference type="Proteomes" id="UP000838686"/>
    </source>
</evidence>
<keyword evidence="16" id="KW-1185">Reference proteome</keyword>
<feature type="transmembrane region" description="Helical" evidence="13">
    <location>
        <begin position="6"/>
        <end position="24"/>
    </location>
</feature>
<evidence type="ECO:0000256" key="10">
    <source>
        <dbReference type="ARBA" id="ARBA00022989"/>
    </source>
</evidence>
<keyword evidence="4" id="KW-1003">Cell membrane</keyword>
<evidence type="ECO:0000256" key="7">
    <source>
        <dbReference type="ARBA" id="ARBA00022556"/>
    </source>
</evidence>
<dbReference type="RefSeq" id="WP_236343788.1">
    <property type="nucleotide sequence ID" value="NZ_CAKMMF010000019.1"/>
</dbReference>
<evidence type="ECO:0000256" key="11">
    <source>
        <dbReference type="ARBA" id="ARBA00023098"/>
    </source>
</evidence>
<keyword evidence="11" id="KW-0443">Lipid metabolism</keyword>
<keyword evidence="5" id="KW-0444">Lipid biosynthesis</keyword>
<accession>A0ABM9CFW9</accession>
<protein>
    <submittedName>
        <fullName evidence="15">4-amino-4-deoxy-L-arabinose-phosphoundecaprenol flippase subunit ArnE</fullName>
    </submittedName>
</protein>
<organism evidence="15 16">
    <name type="scientific">Paenibacillus plantiphilus</name>
    <dbReference type="NCBI Taxonomy" id="2905650"/>
    <lineage>
        <taxon>Bacteria</taxon>
        <taxon>Bacillati</taxon>
        <taxon>Bacillota</taxon>
        <taxon>Bacilli</taxon>
        <taxon>Bacillales</taxon>
        <taxon>Paenibacillaceae</taxon>
        <taxon>Paenibacillus</taxon>
    </lineage>
</organism>
<proteinExistence type="inferred from homology"/>
<gene>
    <name evidence="15" type="primary">arnE_3</name>
    <name evidence="15" type="ORF">PAECIP111893_03457</name>
</gene>
<evidence type="ECO:0000256" key="13">
    <source>
        <dbReference type="SAM" id="Phobius"/>
    </source>
</evidence>
<keyword evidence="10 13" id="KW-1133">Transmembrane helix</keyword>
<reference evidence="15" key="1">
    <citation type="submission" date="2022-01" db="EMBL/GenBank/DDBJ databases">
        <authorList>
            <person name="Criscuolo A."/>
        </authorList>
    </citation>
    <scope>NUCLEOTIDE SEQUENCE</scope>
    <source>
        <strain evidence="15">CIP111893</strain>
    </source>
</reference>
<feature type="domain" description="EamA" evidence="14">
    <location>
        <begin position="147"/>
        <end position="277"/>
    </location>
</feature>
<keyword evidence="9" id="KW-0448">Lipopolysaccharide biosynthesis</keyword>
<feature type="transmembrane region" description="Helical" evidence="13">
    <location>
        <begin position="64"/>
        <end position="86"/>
    </location>
</feature>
<evidence type="ECO:0000259" key="14">
    <source>
        <dbReference type="Pfam" id="PF00892"/>
    </source>
</evidence>
<evidence type="ECO:0000256" key="8">
    <source>
        <dbReference type="ARBA" id="ARBA00022692"/>
    </source>
</evidence>
<dbReference type="EMBL" id="CAKMMF010000019">
    <property type="protein sequence ID" value="CAH1211691.1"/>
    <property type="molecule type" value="Genomic_DNA"/>
</dbReference>
<feature type="transmembrane region" description="Helical" evidence="13">
    <location>
        <begin position="33"/>
        <end position="52"/>
    </location>
</feature>
<comment type="subcellular location">
    <subcellularLocation>
        <location evidence="1">Cell membrane</location>
        <topology evidence="1">Multi-pass membrane protein</topology>
    </subcellularLocation>
</comment>
<keyword evidence="3" id="KW-0813">Transport</keyword>
<evidence type="ECO:0000256" key="5">
    <source>
        <dbReference type="ARBA" id="ARBA00022516"/>
    </source>
</evidence>
<feature type="transmembrane region" description="Helical" evidence="13">
    <location>
        <begin position="176"/>
        <end position="197"/>
    </location>
</feature>
<evidence type="ECO:0000256" key="3">
    <source>
        <dbReference type="ARBA" id="ARBA00022448"/>
    </source>
</evidence>
<evidence type="ECO:0000256" key="4">
    <source>
        <dbReference type="ARBA" id="ARBA00022475"/>
    </source>
</evidence>
<dbReference type="PANTHER" id="PTHR30561">
    <property type="entry name" value="SMR FAMILY PROTON-DEPENDENT DRUG EFFLUX TRANSPORTER SUGE"/>
    <property type="match status" value="1"/>
</dbReference>
<dbReference type="InterPro" id="IPR037185">
    <property type="entry name" value="EmrE-like"/>
</dbReference>
<feature type="transmembrane region" description="Helical" evidence="13">
    <location>
        <begin position="209"/>
        <end position="231"/>
    </location>
</feature>
<dbReference type="Gene3D" id="1.10.3730.20">
    <property type="match status" value="2"/>
</dbReference>
<keyword evidence="12 13" id="KW-0472">Membrane</keyword>
<dbReference type="Proteomes" id="UP000838686">
    <property type="component" value="Unassembled WGS sequence"/>
</dbReference>
<dbReference type="Pfam" id="PF00892">
    <property type="entry name" value="EamA"/>
    <property type="match status" value="2"/>
</dbReference>
<comment type="caution">
    <text evidence="15">The sequence shown here is derived from an EMBL/GenBank/DDBJ whole genome shotgun (WGS) entry which is preliminary data.</text>
</comment>